<sequence length="221" mass="23703">MPLSQERLRELQAEFLADDLELPEEATAWMEEDAVAYFESGGTLLPRPVGLGAMELHTYYDMKRHEALGSSSVMLTALKKVFQGTGRDDALNSTKPPDALPPATLPGFRLASSDSNSVAHDSNDAGKPTDEAATSTGEESTSTGEAVFPLFLNGLGLGGFRESLSCALVDQGEGEGVHGLAQWHARDAKQFQALLAQVGMKLGQRQRLVAALLKEAVRDMD</sequence>
<gene>
    <name evidence="2" type="ORF">PCAR00345_LOCUS36244</name>
</gene>
<evidence type="ECO:0000256" key="1">
    <source>
        <dbReference type="SAM" id="MobiDB-lite"/>
    </source>
</evidence>
<feature type="region of interest" description="Disordered" evidence="1">
    <location>
        <begin position="88"/>
        <end position="142"/>
    </location>
</feature>
<accession>A0A7S4C0X9</accession>
<protein>
    <submittedName>
        <fullName evidence="2">Uncharacterized protein</fullName>
    </submittedName>
</protein>
<proteinExistence type="predicted"/>
<organism evidence="2">
    <name type="scientific">Chrysotila carterae</name>
    <name type="common">Marine alga</name>
    <name type="synonym">Syracosphaera carterae</name>
    <dbReference type="NCBI Taxonomy" id="13221"/>
    <lineage>
        <taxon>Eukaryota</taxon>
        <taxon>Haptista</taxon>
        <taxon>Haptophyta</taxon>
        <taxon>Prymnesiophyceae</taxon>
        <taxon>Isochrysidales</taxon>
        <taxon>Isochrysidaceae</taxon>
        <taxon>Chrysotila</taxon>
    </lineage>
</organism>
<feature type="compositionally biased region" description="Basic and acidic residues" evidence="1">
    <location>
        <begin position="121"/>
        <end position="130"/>
    </location>
</feature>
<feature type="compositionally biased region" description="Low complexity" evidence="1">
    <location>
        <begin position="131"/>
        <end position="142"/>
    </location>
</feature>
<name>A0A7S4C0X9_CHRCT</name>
<dbReference type="AlphaFoldDB" id="A0A7S4C0X9"/>
<reference evidence="2" key="1">
    <citation type="submission" date="2021-01" db="EMBL/GenBank/DDBJ databases">
        <authorList>
            <person name="Corre E."/>
            <person name="Pelletier E."/>
            <person name="Niang G."/>
            <person name="Scheremetjew M."/>
            <person name="Finn R."/>
            <person name="Kale V."/>
            <person name="Holt S."/>
            <person name="Cochrane G."/>
            <person name="Meng A."/>
            <person name="Brown T."/>
            <person name="Cohen L."/>
        </authorList>
    </citation>
    <scope>NUCLEOTIDE SEQUENCE</scope>
    <source>
        <strain evidence="2">CCMP645</strain>
    </source>
</reference>
<evidence type="ECO:0000313" key="2">
    <source>
        <dbReference type="EMBL" id="CAE0783540.1"/>
    </source>
</evidence>
<dbReference type="EMBL" id="HBIZ01057383">
    <property type="protein sequence ID" value="CAE0783540.1"/>
    <property type="molecule type" value="Transcribed_RNA"/>
</dbReference>